<gene>
    <name evidence="2" type="ORF">B0H17DRAFT_1224699</name>
</gene>
<sequence>LPSNKFRKLTAPLLRKHSAVLFQLRSQHAPLAKHLHRLNKLPSPTCPCCGVADETVDHFLHFCPAQCPPSRSDEIARRRSTSPVHEASPQNTQAPPCIVYIHPRVWQVPRRIRRFQKGRAARQCSVDLPLFIPFSSPHDPHVLIYSPPVEIFLSILPRIFPLRPRLARCGKVSSKYDKLLPGRSPT</sequence>
<dbReference type="AlphaFoldDB" id="A0AAD7M7K7"/>
<evidence type="ECO:0000256" key="1">
    <source>
        <dbReference type="SAM" id="MobiDB-lite"/>
    </source>
</evidence>
<name>A0AAD7M7K7_MYCRO</name>
<comment type="caution">
    <text evidence="2">The sequence shown here is derived from an EMBL/GenBank/DDBJ whole genome shotgun (WGS) entry which is preliminary data.</text>
</comment>
<feature type="region of interest" description="Disordered" evidence="1">
    <location>
        <begin position="70"/>
        <end position="91"/>
    </location>
</feature>
<organism evidence="2 3">
    <name type="scientific">Mycena rosella</name>
    <name type="common">Pink bonnet</name>
    <name type="synonym">Agaricus rosellus</name>
    <dbReference type="NCBI Taxonomy" id="1033263"/>
    <lineage>
        <taxon>Eukaryota</taxon>
        <taxon>Fungi</taxon>
        <taxon>Dikarya</taxon>
        <taxon>Basidiomycota</taxon>
        <taxon>Agaricomycotina</taxon>
        <taxon>Agaricomycetes</taxon>
        <taxon>Agaricomycetidae</taxon>
        <taxon>Agaricales</taxon>
        <taxon>Marasmiineae</taxon>
        <taxon>Mycenaceae</taxon>
        <taxon>Mycena</taxon>
    </lineage>
</organism>
<dbReference type="EMBL" id="JARKIE010000010">
    <property type="protein sequence ID" value="KAJ7704558.1"/>
    <property type="molecule type" value="Genomic_DNA"/>
</dbReference>
<evidence type="ECO:0000313" key="3">
    <source>
        <dbReference type="Proteomes" id="UP001221757"/>
    </source>
</evidence>
<protein>
    <recommendedName>
        <fullName evidence="4">Reverse transcriptase zinc-binding domain-containing protein</fullName>
    </recommendedName>
</protein>
<evidence type="ECO:0008006" key="4">
    <source>
        <dbReference type="Google" id="ProtNLM"/>
    </source>
</evidence>
<reference evidence="2" key="1">
    <citation type="submission" date="2023-03" db="EMBL/GenBank/DDBJ databases">
        <title>Massive genome expansion in bonnet fungi (Mycena s.s.) driven by repeated elements and novel gene families across ecological guilds.</title>
        <authorList>
            <consortium name="Lawrence Berkeley National Laboratory"/>
            <person name="Harder C.B."/>
            <person name="Miyauchi S."/>
            <person name="Viragh M."/>
            <person name="Kuo A."/>
            <person name="Thoen E."/>
            <person name="Andreopoulos B."/>
            <person name="Lu D."/>
            <person name="Skrede I."/>
            <person name="Drula E."/>
            <person name="Henrissat B."/>
            <person name="Morin E."/>
            <person name="Kohler A."/>
            <person name="Barry K."/>
            <person name="LaButti K."/>
            <person name="Morin E."/>
            <person name="Salamov A."/>
            <person name="Lipzen A."/>
            <person name="Mereny Z."/>
            <person name="Hegedus B."/>
            <person name="Baldrian P."/>
            <person name="Stursova M."/>
            <person name="Weitz H."/>
            <person name="Taylor A."/>
            <person name="Grigoriev I.V."/>
            <person name="Nagy L.G."/>
            <person name="Martin F."/>
            <person name="Kauserud H."/>
        </authorList>
    </citation>
    <scope>NUCLEOTIDE SEQUENCE</scope>
    <source>
        <strain evidence="2">CBHHK067</strain>
    </source>
</reference>
<accession>A0AAD7M7K7</accession>
<feature type="non-terminal residue" evidence="2">
    <location>
        <position position="1"/>
    </location>
</feature>
<proteinExistence type="predicted"/>
<dbReference type="Proteomes" id="UP001221757">
    <property type="component" value="Unassembled WGS sequence"/>
</dbReference>
<keyword evidence="3" id="KW-1185">Reference proteome</keyword>
<evidence type="ECO:0000313" key="2">
    <source>
        <dbReference type="EMBL" id="KAJ7704558.1"/>
    </source>
</evidence>